<gene>
    <name evidence="1" type="ORF">MILVUS5_LOCUS17926</name>
</gene>
<organism evidence="1 2">
    <name type="scientific">Trifolium pratense</name>
    <name type="common">Red clover</name>
    <dbReference type="NCBI Taxonomy" id="57577"/>
    <lineage>
        <taxon>Eukaryota</taxon>
        <taxon>Viridiplantae</taxon>
        <taxon>Streptophyta</taxon>
        <taxon>Embryophyta</taxon>
        <taxon>Tracheophyta</taxon>
        <taxon>Spermatophyta</taxon>
        <taxon>Magnoliopsida</taxon>
        <taxon>eudicotyledons</taxon>
        <taxon>Gunneridae</taxon>
        <taxon>Pentapetalae</taxon>
        <taxon>rosids</taxon>
        <taxon>fabids</taxon>
        <taxon>Fabales</taxon>
        <taxon>Fabaceae</taxon>
        <taxon>Papilionoideae</taxon>
        <taxon>50 kb inversion clade</taxon>
        <taxon>NPAAA clade</taxon>
        <taxon>Hologalegina</taxon>
        <taxon>IRL clade</taxon>
        <taxon>Trifolieae</taxon>
        <taxon>Trifolium</taxon>
    </lineage>
</organism>
<name>A0ACB0JXY1_TRIPR</name>
<evidence type="ECO:0000313" key="2">
    <source>
        <dbReference type="Proteomes" id="UP001177021"/>
    </source>
</evidence>
<reference evidence="1" key="1">
    <citation type="submission" date="2023-10" db="EMBL/GenBank/DDBJ databases">
        <authorList>
            <person name="Rodriguez Cubillos JULIANA M."/>
            <person name="De Vega J."/>
        </authorList>
    </citation>
    <scope>NUCLEOTIDE SEQUENCE</scope>
</reference>
<evidence type="ECO:0000313" key="1">
    <source>
        <dbReference type="EMBL" id="CAJ2649954.1"/>
    </source>
</evidence>
<proteinExistence type="predicted"/>
<comment type="caution">
    <text evidence="1">The sequence shown here is derived from an EMBL/GenBank/DDBJ whole genome shotgun (WGS) entry which is preliminary data.</text>
</comment>
<keyword evidence="2" id="KW-1185">Reference proteome</keyword>
<protein>
    <submittedName>
        <fullName evidence="1">Uncharacterized protein</fullName>
    </submittedName>
</protein>
<accession>A0ACB0JXY1</accession>
<dbReference type="EMBL" id="CASHSV030000109">
    <property type="protein sequence ID" value="CAJ2649954.1"/>
    <property type="molecule type" value="Genomic_DNA"/>
</dbReference>
<sequence>MDWFRDFGEENKCLERMKKSKDQRTPKSMRSNEDGSEDRLSNLPDDVIVHILSFLYTKPAVRSCVLSKRWIDLWKGRPTLFPKSLDLPSLTSLKLENFAFRCGASDIAEPFFPFTKLNSLVLDRCNLVGTKNLRISSATLDNLGMHKNSCDFGKLELSAPSLRRFAFTCGRGFPEIDETALSSIKQASILYSLHSSSAMDHGSVLFSWLKGLANVESLTLNSISLQILSLVPGLFEVKLPSMGNLKSLEVKLDSLGQGGPLLQSIKDAMLTKAAAKSSKEVDELRKAFEAGSKPPTIPDGIVNYLRQNSQFAKVNVRPNWPDMYFKQNKETKIEREVIEYNMQFATPSTFAESAAPTSIAESASYLCPAEKMNHCGYAVKGCVWHSLSGKKQLTDDNHNTTIIIGDSDNDDDGDQRKEITENQIPLAFDINAYDINSETETGQSDDNNDDETQRRELIRQNMHADFQRQYIKETAKRYASHIHCVPENKDGDHNVEIVIDDVSPSTPFSEAIKAIQERVEKNRKKGIVDESLIWVPKRNGEDFVTRRFLVPSLEDMSLKFLAEHADAVVSLDGVSDELKLRLSNLLCDSRRMSGHVLELLLRGFPNVIRLKDCFSYKCYYYYYTILIEIKNKLVDAVKTRSKAKKEGTTVVVDAMPISSIPATTSKKKKSAKPSKKVSESSPSISIKSDSIKPKKKKPQSPVKRGLSMSDLYLNKDLSETANVESHDVASGKNANVESSVKSVSEKVNQENPSVEENPSSVETLGKTQNIAENVGVSNNPSVPENMTVPLNVITDASEKSQEKAVVTNAPTGVEPSSIPTDAEQDVEASKGGSSPHANTATGSLGSGSNTEASTEEEVNKESTPEDVADSEPENEAGEDSEKTTNEEQDIVDVDEVSSEEDLQPPPTQKGIGRRLRSRTTTPAPDVTTTPVVTKKAKDTTLKPVKYGPKKGWSKPIPPPEKNKALRSINLSQCSLLTFAGLNILADSLGSILKELYLDDCILINAALALPALKRLEQLDVLSLAGLPTVSDKFINSFIVARGHNIKELVLMDCL</sequence>
<dbReference type="Proteomes" id="UP001177021">
    <property type="component" value="Unassembled WGS sequence"/>
</dbReference>